<feature type="domain" description="N-acetyltransferase" evidence="1">
    <location>
        <begin position="1"/>
        <end position="93"/>
    </location>
</feature>
<dbReference type="PANTHER" id="PTHR31435:SF10">
    <property type="entry name" value="BSR4717 PROTEIN"/>
    <property type="match status" value="1"/>
</dbReference>
<dbReference type="InterPro" id="IPR045057">
    <property type="entry name" value="Gcn5-rel_NAT"/>
</dbReference>
<evidence type="ECO:0000259" key="2">
    <source>
        <dbReference type="PROSITE" id="PS51729"/>
    </source>
</evidence>
<dbReference type="Gene3D" id="3.40.630.30">
    <property type="match status" value="1"/>
</dbReference>
<dbReference type="InterPro" id="IPR016181">
    <property type="entry name" value="Acyl_CoA_acyltransferase"/>
</dbReference>
<sequence>MEIKHEHTETRGAFILMDGDSQAGKMTYSIAGPTKIIIDHTEVDPAYNGQGLGKKLVLAGVEYARTKNIKILPLCPFARGLFGRTPEWGDVLV</sequence>
<dbReference type="SUPFAM" id="SSF55729">
    <property type="entry name" value="Acyl-CoA N-acyltransferases (Nat)"/>
    <property type="match status" value="1"/>
</dbReference>
<evidence type="ECO:0000259" key="1">
    <source>
        <dbReference type="PROSITE" id="PS51186"/>
    </source>
</evidence>
<dbReference type="InterPro" id="IPR031165">
    <property type="entry name" value="GNAT_YJDJ"/>
</dbReference>
<evidence type="ECO:0000313" key="4">
    <source>
        <dbReference type="Proteomes" id="UP001201449"/>
    </source>
</evidence>
<organism evidence="3 4">
    <name type="scientific">Mariniradius sediminis</name>
    <dbReference type="NCBI Taxonomy" id="2909237"/>
    <lineage>
        <taxon>Bacteria</taxon>
        <taxon>Pseudomonadati</taxon>
        <taxon>Bacteroidota</taxon>
        <taxon>Cytophagia</taxon>
        <taxon>Cytophagales</taxon>
        <taxon>Cyclobacteriaceae</taxon>
        <taxon>Mariniradius</taxon>
    </lineage>
</organism>
<comment type="caution">
    <text evidence="3">The sequence shown here is derived from an EMBL/GenBank/DDBJ whole genome shotgun (WGS) entry which is preliminary data.</text>
</comment>
<feature type="domain" description="N-acetyltransferase" evidence="2">
    <location>
        <begin position="6"/>
        <end position="93"/>
    </location>
</feature>
<dbReference type="PANTHER" id="PTHR31435">
    <property type="entry name" value="PROTEIN NATD1"/>
    <property type="match status" value="1"/>
</dbReference>
<dbReference type="Pfam" id="PF14542">
    <property type="entry name" value="Acetyltransf_CG"/>
    <property type="match status" value="1"/>
</dbReference>
<protein>
    <submittedName>
        <fullName evidence="3">N-acetyltransferase</fullName>
    </submittedName>
</protein>
<gene>
    <name evidence="3" type="ORF">L0U89_13935</name>
</gene>
<keyword evidence="4" id="KW-1185">Reference proteome</keyword>
<reference evidence="3 4" key="1">
    <citation type="submission" date="2022-01" db="EMBL/GenBank/DDBJ databases">
        <title>Mariniradius saccharolyticus sp. nov., isolated from sediment of a river.</title>
        <authorList>
            <person name="Liu H."/>
        </authorList>
    </citation>
    <scope>NUCLEOTIDE SEQUENCE [LARGE SCALE GENOMIC DNA]</scope>
    <source>
        <strain evidence="3 4">RY-2</strain>
    </source>
</reference>
<dbReference type="EMBL" id="JAKEVZ010000010">
    <property type="protein sequence ID" value="MCF1752168.1"/>
    <property type="molecule type" value="Genomic_DNA"/>
</dbReference>
<dbReference type="PROSITE" id="PS51729">
    <property type="entry name" value="GNAT_YJDJ"/>
    <property type="match status" value="1"/>
</dbReference>
<dbReference type="CDD" id="cd04301">
    <property type="entry name" value="NAT_SF"/>
    <property type="match status" value="1"/>
</dbReference>
<dbReference type="InterPro" id="IPR000182">
    <property type="entry name" value="GNAT_dom"/>
</dbReference>
<dbReference type="RefSeq" id="WP_234862074.1">
    <property type="nucleotide sequence ID" value="NZ_JAKEVZ010000010.1"/>
</dbReference>
<accession>A0ABS9BZ63</accession>
<dbReference type="Proteomes" id="UP001201449">
    <property type="component" value="Unassembled WGS sequence"/>
</dbReference>
<evidence type="ECO:0000313" key="3">
    <source>
        <dbReference type="EMBL" id="MCF1752168.1"/>
    </source>
</evidence>
<dbReference type="PROSITE" id="PS51186">
    <property type="entry name" value="GNAT"/>
    <property type="match status" value="1"/>
</dbReference>
<proteinExistence type="predicted"/>
<name>A0ABS9BZ63_9BACT</name>